<organism evidence="1 2">
    <name type="scientific">Vigna mungo</name>
    <name type="common">Black gram</name>
    <name type="synonym">Phaseolus mungo</name>
    <dbReference type="NCBI Taxonomy" id="3915"/>
    <lineage>
        <taxon>Eukaryota</taxon>
        <taxon>Viridiplantae</taxon>
        <taxon>Streptophyta</taxon>
        <taxon>Embryophyta</taxon>
        <taxon>Tracheophyta</taxon>
        <taxon>Spermatophyta</taxon>
        <taxon>Magnoliopsida</taxon>
        <taxon>eudicotyledons</taxon>
        <taxon>Gunneridae</taxon>
        <taxon>Pentapetalae</taxon>
        <taxon>rosids</taxon>
        <taxon>fabids</taxon>
        <taxon>Fabales</taxon>
        <taxon>Fabaceae</taxon>
        <taxon>Papilionoideae</taxon>
        <taxon>50 kb inversion clade</taxon>
        <taxon>NPAAA clade</taxon>
        <taxon>indigoferoid/millettioid clade</taxon>
        <taxon>Phaseoleae</taxon>
        <taxon>Vigna</taxon>
    </lineage>
</organism>
<evidence type="ECO:0000313" key="2">
    <source>
        <dbReference type="Proteomes" id="UP001374535"/>
    </source>
</evidence>
<name>A0AAQ3ND11_VIGMU</name>
<keyword evidence="2" id="KW-1185">Reference proteome</keyword>
<accession>A0AAQ3ND11</accession>
<dbReference type="Proteomes" id="UP001374535">
    <property type="component" value="Chromosome 6"/>
</dbReference>
<protein>
    <submittedName>
        <fullName evidence="1">Uncharacterized protein</fullName>
    </submittedName>
</protein>
<evidence type="ECO:0000313" key="1">
    <source>
        <dbReference type="EMBL" id="WVZ07905.1"/>
    </source>
</evidence>
<gene>
    <name evidence="1" type="ORF">V8G54_021251</name>
</gene>
<dbReference type="EMBL" id="CP144695">
    <property type="protein sequence ID" value="WVZ07905.1"/>
    <property type="molecule type" value="Genomic_DNA"/>
</dbReference>
<sequence>MRSTTKLVQHSNHSYLWTSRSPLLFVICHVKPLLGSKPGCEISKPCFLTSFKYLHKKQERHLKLGLKIKQKLKKKGTSHIQYSLFCIEVLNTQVFIPYEYIVIRCNNVRMQKPLGIPPKREKLKLSIR</sequence>
<dbReference type="AlphaFoldDB" id="A0AAQ3ND11"/>
<reference evidence="1 2" key="1">
    <citation type="journal article" date="2023" name="Life. Sci Alliance">
        <title>Evolutionary insights into 3D genome organization and epigenetic landscape of Vigna mungo.</title>
        <authorList>
            <person name="Junaid A."/>
            <person name="Singh B."/>
            <person name="Bhatia S."/>
        </authorList>
    </citation>
    <scope>NUCLEOTIDE SEQUENCE [LARGE SCALE GENOMIC DNA]</scope>
    <source>
        <strain evidence="1">Urdbean</strain>
    </source>
</reference>
<proteinExistence type="predicted"/>